<sequence>MLKFRIGLISFLIAMSSCTEETPTVNDDSSALIKGEWILEDWYDSVPRDINNDGEASNNLFSQWNGCKKQSVLFLLDDRTGKIVYKGESNNPKCPPGFETNNFFRTGPWEYNEESQLLTFRGDDYLDSYSVIELSPNTLVLKGSGFLTCCDASISYFTGGYLKFRKE</sequence>
<dbReference type="Pfam" id="PF13648">
    <property type="entry name" value="Lipocalin_4"/>
    <property type="match status" value="1"/>
</dbReference>
<dbReference type="InterPro" id="IPR024311">
    <property type="entry name" value="Lipocalin-like"/>
</dbReference>
<evidence type="ECO:0000259" key="1">
    <source>
        <dbReference type="Pfam" id="PF13648"/>
    </source>
</evidence>
<dbReference type="Proteomes" id="UP000192333">
    <property type="component" value="Chromosome I"/>
</dbReference>
<dbReference type="PROSITE" id="PS51257">
    <property type="entry name" value="PROKAR_LIPOPROTEIN"/>
    <property type="match status" value="1"/>
</dbReference>
<evidence type="ECO:0000313" key="3">
    <source>
        <dbReference type="Proteomes" id="UP000192333"/>
    </source>
</evidence>
<evidence type="ECO:0000313" key="2">
    <source>
        <dbReference type="EMBL" id="SMD42993.1"/>
    </source>
</evidence>
<dbReference type="OrthoDB" id="9799053at2"/>
<dbReference type="EMBL" id="LT838813">
    <property type="protein sequence ID" value="SMD42993.1"/>
    <property type="molecule type" value="Genomic_DNA"/>
</dbReference>
<reference evidence="3" key="1">
    <citation type="submission" date="2017-04" db="EMBL/GenBank/DDBJ databases">
        <authorList>
            <person name="Varghese N."/>
            <person name="Submissions S."/>
        </authorList>
    </citation>
    <scope>NUCLEOTIDE SEQUENCE [LARGE SCALE GENOMIC DNA]</scope>
    <source>
        <strain evidence="3">DSM 16537</strain>
    </source>
</reference>
<gene>
    <name evidence="2" type="ORF">SAMN00777080_1564</name>
</gene>
<organism evidence="2 3">
    <name type="scientific">Aquiflexum balticum DSM 16537</name>
    <dbReference type="NCBI Taxonomy" id="758820"/>
    <lineage>
        <taxon>Bacteria</taxon>
        <taxon>Pseudomonadati</taxon>
        <taxon>Bacteroidota</taxon>
        <taxon>Cytophagia</taxon>
        <taxon>Cytophagales</taxon>
        <taxon>Cyclobacteriaceae</taxon>
        <taxon>Aquiflexum</taxon>
    </lineage>
</organism>
<name>A0A1W2H254_9BACT</name>
<keyword evidence="3" id="KW-1185">Reference proteome</keyword>
<feature type="domain" description="Lipocalin-like" evidence="1">
    <location>
        <begin position="33"/>
        <end position="141"/>
    </location>
</feature>
<accession>A0A1W2H254</accession>
<proteinExistence type="predicted"/>
<dbReference type="AlphaFoldDB" id="A0A1W2H254"/>
<protein>
    <submittedName>
        <fullName evidence="2">Lipocalin-like domain-containing protein</fullName>
    </submittedName>
</protein>